<evidence type="ECO:0000313" key="1">
    <source>
        <dbReference type="EMBL" id="MED6163347.1"/>
    </source>
</evidence>
<proteinExistence type="predicted"/>
<comment type="caution">
    <text evidence="1">The sequence shown here is derived from an EMBL/GenBank/DDBJ whole genome shotgun (WGS) entry which is preliminary data.</text>
</comment>
<organism evidence="1 2">
    <name type="scientific">Stylosanthes scabra</name>
    <dbReference type="NCBI Taxonomy" id="79078"/>
    <lineage>
        <taxon>Eukaryota</taxon>
        <taxon>Viridiplantae</taxon>
        <taxon>Streptophyta</taxon>
        <taxon>Embryophyta</taxon>
        <taxon>Tracheophyta</taxon>
        <taxon>Spermatophyta</taxon>
        <taxon>Magnoliopsida</taxon>
        <taxon>eudicotyledons</taxon>
        <taxon>Gunneridae</taxon>
        <taxon>Pentapetalae</taxon>
        <taxon>rosids</taxon>
        <taxon>fabids</taxon>
        <taxon>Fabales</taxon>
        <taxon>Fabaceae</taxon>
        <taxon>Papilionoideae</taxon>
        <taxon>50 kb inversion clade</taxon>
        <taxon>dalbergioids sensu lato</taxon>
        <taxon>Dalbergieae</taxon>
        <taxon>Pterocarpus clade</taxon>
        <taxon>Stylosanthes</taxon>
    </lineage>
</organism>
<accession>A0ABU6URT4</accession>
<dbReference type="EMBL" id="JASCZI010121936">
    <property type="protein sequence ID" value="MED6163347.1"/>
    <property type="molecule type" value="Genomic_DNA"/>
</dbReference>
<evidence type="ECO:0000313" key="2">
    <source>
        <dbReference type="Proteomes" id="UP001341840"/>
    </source>
</evidence>
<reference evidence="1 2" key="1">
    <citation type="journal article" date="2023" name="Plants (Basel)">
        <title>Bridging the Gap: Combining Genomics and Transcriptomics Approaches to Understand Stylosanthes scabra, an Orphan Legume from the Brazilian Caatinga.</title>
        <authorList>
            <person name="Ferreira-Neto J.R.C."/>
            <person name="da Silva M.D."/>
            <person name="Binneck E."/>
            <person name="de Melo N.F."/>
            <person name="da Silva R.H."/>
            <person name="de Melo A.L.T.M."/>
            <person name="Pandolfi V."/>
            <person name="Bustamante F.O."/>
            <person name="Brasileiro-Vidal A.C."/>
            <person name="Benko-Iseppon A.M."/>
        </authorList>
    </citation>
    <scope>NUCLEOTIDE SEQUENCE [LARGE SCALE GENOMIC DNA]</scope>
    <source>
        <tissue evidence="1">Leaves</tissue>
    </source>
</reference>
<gene>
    <name evidence="1" type="ORF">PIB30_078999</name>
</gene>
<sequence>MPLEMGEALVVGGLGRVTHRLATALNHCMSAVGGGASLVAAGVTRIKATALGRWGVTSGVPAALVEEGVPWVIPTALLLCSFGALAWGKNNNKSRKGTSNMAGQQGEEQLERDADINRLDRTHHVAGEIGFQVSTVDLSRYKHVGLRQWRCSREPSEWVELGIYNGEWQEKFDPVIVPLNISRLNERRSILRGNAMAEI</sequence>
<protein>
    <submittedName>
        <fullName evidence="1">Uncharacterized protein</fullName>
    </submittedName>
</protein>
<keyword evidence="2" id="KW-1185">Reference proteome</keyword>
<name>A0ABU6URT4_9FABA</name>
<dbReference type="Proteomes" id="UP001341840">
    <property type="component" value="Unassembled WGS sequence"/>
</dbReference>